<dbReference type="InterPro" id="IPR050987">
    <property type="entry name" value="AtrR-like"/>
</dbReference>
<evidence type="ECO:0000313" key="6">
    <source>
        <dbReference type="EMBL" id="KAJ4129268.1"/>
    </source>
</evidence>
<proteinExistence type="predicted"/>
<dbReference type="Proteomes" id="UP001152024">
    <property type="component" value="Unassembled WGS sequence"/>
</dbReference>
<feature type="domain" description="Xylanolytic transcriptional activator regulatory" evidence="5">
    <location>
        <begin position="5"/>
        <end position="132"/>
    </location>
</feature>
<evidence type="ECO:0000256" key="3">
    <source>
        <dbReference type="ARBA" id="ARBA00023125"/>
    </source>
</evidence>
<evidence type="ECO:0000256" key="1">
    <source>
        <dbReference type="ARBA" id="ARBA00004123"/>
    </source>
</evidence>
<accession>A0ABQ8R8P3</accession>
<comment type="subcellular location">
    <subcellularLocation>
        <location evidence="1">Nucleus</location>
    </subcellularLocation>
</comment>
<dbReference type="InterPro" id="IPR007219">
    <property type="entry name" value="XnlR_reg_dom"/>
</dbReference>
<dbReference type="CDD" id="cd12148">
    <property type="entry name" value="fungal_TF_MHR"/>
    <property type="match status" value="1"/>
</dbReference>
<dbReference type="PANTHER" id="PTHR46910">
    <property type="entry name" value="TRANSCRIPTION FACTOR PDR1"/>
    <property type="match status" value="1"/>
</dbReference>
<dbReference type="PANTHER" id="PTHR46910:SF3">
    <property type="entry name" value="HALOTOLERANCE PROTEIN 9-RELATED"/>
    <property type="match status" value="1"/>
</dbReference>
<reference evidence="6" key="1">
    <citation type="submission" date="2022-09" db="EMBL/GenBank/DDBJ databases">
        <title>Fusarium specimens isolated from Avocado Roots.</title>
        <authorList>
            <person name="Stajich J."/>
            <person name="Roper C."/>
            <person name="Heimlech-Rivalta G."/>
        </authorList>
    </citation>
    <scope>NUCLEOTIDE SEQUENCE</scope>
    <source>
        <strain evidence="6">CF00095</strain>
    </source>
</reference>
<keyword evidence="3" id="KW-0238">DNA-binding</keyword>
<comment type="caution">
    <text evidence="6">The sequence shown here is derived from an EMBL/GenBank/DDBJ whole genome shotgun (WGS) entry which is preliminary data.</text>
</comment>
<evidence type="ECO:0000256" key="2">
    <source>
        <dbReference type="ARBA" id="ARBA00022723"/>
    </source>
</evidence>
<dbReference type="Pfam" id="PF04082">
    <property type="entry name" value="Fungal_trans"/>
    <property type="match status" value="1"/>
</dbReference>
<evidence type="ECO:0000259" key="5">
    <source>
        <dbReference type="Pfam" id="PF04082"/>
    </source>
</evidence>
<evidence type="ECO:0000256" key="4">
    <source>
        <dbReference type="ARBA" id="ARBA00023242"/>
    </source>
</evidence>
<protein>
    <recommendedName>
        <fullName evidence="5">Xylanolytic transcriptional activator regulatory domain-containing protein</fullName>
    </recommendedName>
</protein>
<keyword evidence="2" id="KW-0479">Metal-binding</keyword>
<keyword evidence="4" id="KW-0539">Nucleus</keyword>
<name>A0ABQ8R8P3_FUSEQ</name>
<dbReference type="EMBL" id="JAOQBH010000011">
    <property type="protein sequence ID" value="KAJ4129268.1"/>
    <property type="molecule type" value="Genomic_DNA"/>
</dbReference>
<evidence type="ECO:0000313" key="7">
    <source>
        <dbReference type="Proteomes" id="UP001152024"/>
    </source>
</evidence>
<gene>
    <name evidence="6" type="ORF">NW768_007803</name>
</gene>
<sequence length="351" mass="40835">MAKAVSLIYRTKMQRTKFRGFLNRNDHSESARLFWITYILDRYTSMTAREPYLLQDNDIGITLEDMISDYRAGHIFPGGGQASFDILKFRVQLGIIQGRLYDSLYSVRADRQSPEDKEASRVQIDTMLDQWYSSLPYSVKTSNFSAMEPAVRQHCHLLHMIYYQTIFTVHDAALHNYNWIRCLRDFSRKWRADKQKAKKAYADTPVLMSNWPKLLETARAQVDILSSLDPPGNTWMAHMSHKGLRLTGIYATEGALTILAANNIAAFERATHDHLTKDEERIQKAWSNIKNLQNEYRGGQPGQYHHQEINIGSEELVREAGWCYDKYFNKRQRPNYWVDKMNANPASFGIY</sequence>
<keyword evidence="7" id="KW-1185">Reference proteome</keyword>
<organism evidence="6 7">
    <name type="scientific">Fusarium equiseti</name>
    <name type="common">Fusarium scirpi</name>
    <dbReference type="NCBI Taxonomy" id="61235"/>
    <lineage>
        <taxon>Eukaryota</taxon>
        <taxon>Fungi</taxon>
        <taxon>Dikarya</taxon>
        <taxon>Ascomycota</taxon>
        <taxon>Pezizomycotina</taxon>
        <taxon>Sordariomycetes</taxon>
        <taxon>Hypocreomycetidae</taxon>
        <taxon>Hypocreales</taxon>
        <taxon>Nectriaceae</taxon>
        <taxon>Fusarium</taxon>
        <taxon>Fusarium incarnatum-equiseti species complex</taxon>
    </lineage>
</organism>